<organism evidence="1 2">
    <name type="scientific">Portunus trituberculatus</name>
    <name type="common">Swimming crab</name>
    <name type="synonym">Neptunus trituberculatus</name>
    <dbReference type="NCBI Taxonomy" id="210409"/>
    <lineage>
        <taxon>Eukaryota</taxon>
        <taxon>Metazoa</taxon>
        <taxon>Ecdysozoa</taxon>
        <taxon>Arthropoda</taxon>
        <taxon>Crustacea</taxon>
        <taxon>Multicrustacea</taxon>
        <taxon>Malacostraca</taxon>
        <taxon>Eumalacostraca</taxon>
        <taxon>Eucarida</taxon>
        <taxon>Decapoda</taxon>
        <taxon>Pleocyemata</taxon>
        <taxon>Brachyura</taxon>
        <taxon>Eubrachyura</taxon>
        <taxon>Portunoidea</taxon>
        <taxon>Portunidae</taxon>
        <taxon>Portuninae</taxon>
        <taxon>Portunus</taxon>
    </lineage>
</organism>
<proteinExistence type="predicted"/>
<protein>
    <submittedName>
        <fullName evidence="1">Uncharacterized protein</fullName>
    </submittedName>
</protein>
<name>A0A5B7HTP2_PORTR</name>
<comment type="caution">
    <text evidence="1">The sequence shown here is derived from an EMBL/GenBank/DDBJ whole genome shotgun (WGS) entry which is preliminary data.</text>
</comment>
<keyword evidence="2" id="KW-1185">Reference proteome</keyword>
<dbReference type="Proteomes" id="UP000324222">
    <property type="component" value="Unassembled WGS sequence"/>
</dbReference>
<dbReference type="AlphaFoldDB" id="A0A5B7HTP2"/>
<evidence type="ECO:0000313" key="1">
    <source>
        <dbReference type="EMBL" id="MPC73139.1"/>
    </source>
</evidence>
<accession>A0A5B7HTP2</accession>
<reference evidence="1 2" key="1">
    <citation type="submission" date="2019-05" db="EMBL/GenBank/DDBJ databases">
        <title>Another draft genome of Portunus trituberculatus and its Hox gene families provides insights of decapod evolution.</title>
        <authorList>
            <person name="Jeong J.-H."/>
            <person name="Song I."/>
            <person name="Kim S."/>
            <person name="Choi T."/>
            <person name="Kim D."/>
            <person name="Ryu S."/>
            <person name="Kim W."/>
        </authorList>
    </citation>
    <scope>NUCLEOTIDE SEQUENCE [LARGE SCALE GENOMIC DNA]</scope>
    <source>
        <tissue evidence="1">Muscle</tissue>
    </source>
</reference>
<sequence>MRRRNPGHDVMKASSVIPPTSRAWQRTVVMRFHEMLLLMTSSQLITAQMCFIPRRASGTC</sequence>
<gene>
    <name evidence="1" type="ORF">E2C01_067457</name>
</gene>
<evidence type="ECO:0000313" key="2">
    <source>
        <dbReference type="Proteomes" id="UP000324222"/>
    </source>
</evidence>
<dbReference type="EMBL" id="VSRR010036135">
    <property type="protein sequence ID" value="MPC73139.1"/>
    <property type="molecule type" value="Genomic_DNA"/>
</dbReference>